<feature type="transmembrane region" description="Helical" evidence="1">
    <location>
        <begin position="549"/>
        <end position="569"/>
    </location>
</feature>
<dbReference type="AlphaFoldDB" id="B9XQA9"/>
<comment type="caution">
    <text evidence="2">The sequence shown here is derived from an EMBL/GenBank/DDBJ whole genome shotgun (WGS) entry which is preliminary data.</text>
</comment>
<evidence type="ECO:0000256" key="1">
    <source>
        <dbReference type="SAM" id="Phobius"/>
    </source>
</evidence>
<name>B9XQA9_PEDPL</name>
<feature type="transmembrane region" description="Helical" evidence="1">
    <location>
        <begin position="133"/>
        <end position="152"/>
    </location>
</feature>
<feature type="transmembrane region" description="Helical" evidence="1">
    <location>
        <begin position="472"/>
        <end position="497"/>
    </location>
</feature>
<dbReference type="STRING" id="320771.Cflav_PD1108"/>
<protein>
    <recommendedName>
        <fullName evidence="4">ABC-2 type transport system permease protein</fullName>
    </recommendedName>
</protein>
<feature type="transmembrane region" description="Helical" evidence="1">
    <location>
        <begin position="39"/>
        <end position="60"/>
    </location>
</feature>
<evidence type="ECO:0000313" key="2">
    <source>
        <dbReference type="EMBL" id="EEF57933.1"/>
    </source>
</evidence>
<dbReference type="RefSeq" id="WP_007417995.1">
    <property type="nucleotide sequence ID" value="NZ_ABOX02000053.1"/>
</dbReference>
<feature type="transmembrane region" description="Helical" evidence="1">
    <location>
        <begin position="362"/>
        <end position="378"/>
    </location>
</feature>
<reference evidence="2 3" key="1">
    <citation type="journal article" date="2011" name="J. Bacteriol.">
        <title>Genome sequence of 'Pedosphaera parvula' Ellin514, an aerobic Verrucomicrobial isolate from pasture soil.</title>
        <authorList>
            <person name="Kant R."/>
            <person name="van Passel M.W."/>
            <person name="Sangwan P."/>
            <person name="Palva A."/>
            <person name="Lucas S."/>
            <person name="Copeland A."/>
            <person name="Lapidus A."/>
            <person name="Glavina Del Rio T."/>
            <person name="Dalin E."/>
            <person name="Tice H."/>
            <person name="Bruce D."/>
            <person name="Goodwin L."/>
            <person name="Pitluck S."/>
            <person name="Chertkov O."/>
            <person name="Larimer F.W."/>
            <person name="Land M.L."/>
            <person name="Hauser L."/>
            <person name="Brettin T.S."/>
            <person name="Detter J.C."/>
            <person name="Han S."/>
            <person name="de Vos W.M."/>
            <person name="Janssen P.H."/>
            <person name="Smidt H."/>
        </authorList>
    </citation>
    <scope>NUCLEOTIDE SEQUENCE [LARGE SCALE GENOMIC DNA]</scope>
    <source>
        <strain evidence="2 3">Ellin514</strain>
    </source>
</reference>
<feature type="transmembrane region" description="Helical" evidence="1">
    <location>
        <begin position="390"/>
        <end position="416"/>
    </location>
</feature>
<feature type="transmembrane region" description="Helical" evidence="1">
    <location>
        <begin position="195"/>
        <end position="214"/>
    </location>
</feature>
<feature type="transmembrane region" description="Helical" evidence="1">
    <location>
        <begin position="80"/>
        <end position="99"/>
    </location>
</feature>
<dbReference type="Pfam" id="PF16949">
    <property type="entry name" value="ABC_tran_2"/>
    <property type="match status" value="1"/>
</dbReference>
<feature type="transmembrane region" description="Helical" evidence="1">
    <location>
        <begin position="263"/>
        <end position="286"/>
    </location>
</feature>
<keyword evidence="1" id="KW-0472">Membrane</keyword>
<organism evidence="2 3">
    <name type="scientific">Pedosphaera parvula (strain Ellin514)</name>
    <dbReference type="NCBI Taxonomy" id="320771"/>
    <lineage>
        <taxon>Bacteria</taxon>
        <taxon>Pseudomonadati</taxon>
        <taxon>Verrucomicrobiota</taxon>
        <taxon>Pedosphaerae</taxon>
        <taxon>Pedosphaerales</taxon>
        <taxon>Pedosphaeraceae</taxon>
        <taxon>Pedosphaera</taxon>
    </lineage>
</organism>
<proteinExistence type="predicted"/>
<feature type="transmembrane region" description="Helical" evidence="1">
    <location>
        <begin position="158"/>
        <end position="183"/>
    </location>
</feature>
<feature type="transmembrane region" description="Helical" evidence="1">
    <location>
        <begin position="509"/>
        <end position="537"/>
    </location>
</feature>
<keyword evidence="3" id="KW-1185">Reference proteome</keyword>
<evidence type="ECO:0000313" key="3">
    <source>
        <dbReference type="Proteomes" id="UP000003688"/>
    </source>
</evidence>
<sequence length="581" mass="65960">MSDGSAQSSAVHAPLTLLIRVNTLQAWRRLKAVRSQSRLLTGLILCFILGYLGLSFWLFYKGLNFVASFPGLGVVLTERLLYLLFAFLFVLLLLSNLIISYTNLFRNREASFLMTLPVPAQTIFRWKFLESSLLASWAFVFLIAPLLAAFGLTRHVPWHFYPVTLVLIALFIVLPSVAGSFLAVNLARFLDRRTFQVALVIFALLLLGLAGYWWKTQPTPDEMLETRVLAVLDQLLQKTRFSLFPFLPSYWLTSSVLQWAEGVLSLAGFFMLVLLSNVMFFGFLGFTRLGKMYYNAASEVQSRASVWSQWEWFKAASERKKDLAYTHGPIEKIFNQLHWLQSDTRALLAKDARMFWRDTSQWGQSVLLFGLLGVYIINLRHFTSQLASPFWIHLVSYLNLGACSLNLATLTTRFVYPQFSLEGRRLWIIGMAPMGLERVVKTKYWLASCSSIVVTLTLIVVSSYLLDMTWERILFFAMVIAVMTFTLNGLAAGLGVLYPNFKEGNPSKIVSGFGGTFCLVLSFFYILGSVLMLAFGSNEMRDQVTSQDMAFLSIAGFILLSFLLGWLPLRLALRQLKKFEF</sequence>
<dbReference type="EMBL" id="ABOX02000053">
    <property type="protein sequence ID" value="EEF57933.1"/>
    <property type="molecule type" value="Genomic_DNA"/>
</dbReference>
<dbReference type="OrthoDB" id="176843at2"/>
<gene>
    <name evidence="2" type="ORF">Cflav_PD1108</name>
</gene>
<keyword evidence="1" id="KW-1133">Transmembrane helix</keyword>
<dbReference type="InterPro" id="IPR031599">
    <property type="entry name" value="ABC_tran_2"/>
</dbReference>
<dbReference type="Proteomes" id="UP000003688">
    <property type="component" value="Unassembled WGS sequence"/>
</dbReference>
<keyword evidence="1" id="KW-0812">Transmembrane</keyword>
<feature type="transmembrane region" description="Helical" evidence="1">
    <location>
        <begin position="444"/>
        <end position="466"/>
    </location>
</feature>
<accession>B9XQA9</accession>
<evidence type="ECO:0008006" key="4">
    <source>
        <dbReference type="Google" id="ProtNLM"/>
    </source>
</evidence>